<organism evidence="1 2">
    <name type="scientific">Spirodela intermedia</name>
    <name type="common">Intermediate duckweed</name>
    <dbReference type="NCBI Taxonomy" id="51605"/>
    <lineage>
        <taxon>Eukaryota</taxon>
        <taxon>Viridiplantae</taxon>
        <taxon>Streptophyta</taxon>
        <taxon>Embryophyta</taxon>
        <taxon>Tracheophyta</taxon>
        <taxon>Spermatophyta</taxon>
        <taxon>Magnoliopsida</taxon>
        <taxon>Liliopsida</taxon>
        <taxon>Araceae</taxon>
        <taxon>Lemnoideae</taxon>
        <taxon>Spirodela</taxon>
    </lineage>
</organism>
<evidence type="ECO:0000313" key="2">
    <source>
        <dbReference type="Proteomes" id="UP000663760"/>
    </source>
</evidence>
<keyword evidence="2" id="KW-1185">Reference proteome</keyword>
<dbReference type="AlphaFoldDB" id="A0A7I8KUN4"/>
<gene>
    <name evidence="1" type="ORF">SI8410_09012188</name>
</gene>
<dbReference type="EMBL" id="LR746272">
    <property type="protein sequence ID" value="CAA7401510.1"/>
    <property type="molecule type" value="Genomic_DNA"/>
</dbReference>
<accession>A0A7I8KUN4</accession>
<dbReference type="Proteomes" id="UP000663760">
    <property type="component" value="Chromosome 9"/>
</dbReference>
<reference evidence="1" key="1">
    <citation type="submission" date="2020-02" db="EMBL/GenBank/DDBJ databases">
        <authorList>
            <person name="Scholz U."/>
            <person name="Mascher M."/>
            <person name="Fiebig A."/>
        </authorList>
    </citation>
    <scope>NUCLEOTIDE SEQUENCE</scope>
</reference>
<name>A0A7I8KUN4_SPIIN</name>
<protein>
    <submittedName>
        <fullName evidence="1">Uncharacterized protein</fullName>
    </submittedName>
</protein>
<proteinExistence type="predicted"/>
<sequence length="59" mass="7434">MNSYFRWYHMDDDLCVEYAELRLGRQPITPWVDMTSRLRNKYVPRQYESMLFLNWLDLR</sequence>
<evidence type="ECO:0000313" key="1">
    <source>
        <dbReference type="EMBL" id="CAA7401510.1"/>
    </source>
</evidence>